<feature type="region of interest" description="Disordered" evidence="1">
    <location>
        <begin position="261"/>
        <end position="285"/>
    </location>
</feature>
<name>A0A812IQZ3_SYMPI</name>
<evidence type="ECO:0000256" key="1">
    <source>
        <dbReference type="SAM" id="MobiDB-lite"/>
    </source>
</evidence>
<dbReference type="Proteomes" id="UP000649617">
    <property type="component" value="Unassembled WGS sequence"/>
</dbReference>
<dbReference type="OrthoDB" id="6769492at2759"/>
<feature type="region of interest" description="Disordered" evidence="1">
    <location>
        <begin position="319"/>
        <end position="338"/>
    </location>
</feature>
<feature type="compositionally biased region" description="Basic and acidic residues" evidence="1">
    <location>
        <begin position="190"/>
        <end position="201"/>
    </location>
</feature>
<feature type="compositionally biased region" description="Basic and acidic residues" evidence="1">
    <location>
        <begin position="319"/>
        <end position="335"/>
    </location>
</feature>
<comment type="caution">
    <text evidence="2">The sequence shown here is derived from an EMBL/GenBank/DDBJ whole genome shotgun (WGS) entry which is preliminary data.</text>
</comment>
<sequence>MASSHSEIVVDRDGIPHFTGAQPALVREYRRRVLFVYNSLERSGDETKEARSLKKKRRRFARKLLDVLHGEAWKACQDLMLDSEKLKSPDGYKEIFKTLGQIEKAGVIRKTEAFDQQHGKGGGRRVYVHMAKVESSDAELSSKTRTWTTKTAATLPWRLTPRMTRSPRPMPAPWPGSEEDKMEQDAGATELDKRREARVDDGSEWDVVSEHRGAGYTAPTSFAPPMPEVGGSRFLEPENDQLLVRVPVKNVEKIKVTSFAETRPRSWSDPEALQGRASGEEGLRQTPSVAAATAAYMRSSRVGGSLSAYELALASEDGVQHDAGGEHDRDQEGSKQGKPFVSKFQDMEVGKIVPKVLCVVCDVPMIDAEKRKFHLWSWSSPMSTVTLLQSGHTEPKEHEFKQQPPPIDENSLGSKTALMEKLMSHPWLSWIRRVPPACALDHGEKLTLDIFPKVFTVPSDGDTVYLAEVGAGNAPLLLSVPATGGLDMVLHMKARQVFVQALGLEAKIEGAGLRQASANPGASVDQPRVTLEAEDILACFLEVKDVERTEGEGITARQKVLEKRAQGALRRGFSMAEQWCAQGLRVTVPPSAATSASPGAFEEFNWTCSQPLDLQDGYELLSPARRKLVDNVLEQRRPYLTVIVFDCRMWSILTNMSPWKDCAALRRGLGKRVSQLALRICRKQRQAGRCYLIENPAASHAWIFDKILAELLSMEDGRFACGDQCRSICRGVRDSMNLDYAIAMAYHDGIYLAGAYAAEDEDMSIEGDEVGDSVEEDRLRGASEERVAFWRSRRTRAKWTCRGQANTEFHADPKCSGPVRATKRCFSGAVYEEPDEMAEYKPSPVGLDDNGRLERPFDEAPAAEGNFNRGAFGSTSDETLELLNGGECRCRDLLFSVAVAAEQDGAGLSTDWESRYTVSPSFQELEKETLTLGMDANKHENDNGKFGEACAPAKLPITEEFNVQIGVATDRAKYFIGKGGAMADWTRIVMATGAVTQAKNSEDEANRLGAQALGAKMFRKTQLRMAAWEALAQASNSDASQARTAGGESRDLLGEKVSQEMELVDPVPVSGGAGFIDLRQAPGEMPEMHDRPDGKTVDQRAKASAPVDVDPTGEEDLDLAEFDPKVHDYHQSAPRRQLTPVVEDPEAEVEAAEREAKRLVASSANYVDQFSAFLTAKSEDYTCKDACGVLSLQESQRIRRSKPALLRTNKHDGIVGKDFLPKSRLVVQGFKDKSLGFNRRDIKNAYFSGKNVGRKIYLGQHRGGLPGLEKGQLLRAKKAIYGFAEAARLFWKEHIESDGWQDSRLEPALFYLRKAGKLLGILITYVDDLEGGMVMQHPGSGRVDVTMKNYALSVKHVKVDNIRRKQLVSELEPKEKERFQSHAGELGWLARQLRCDLAYEQGIIQRGKSDVCVADLLRLKQYIGHANGTPDHKEDLKYKSVPGYFIMDVVERRRRVYVTDAKSLYDYLQRDVTSTLSDKRMAIEGPLLRETVRKENAFMSSRRRLQSKTLYVNFCVLELAVSTAQPRLSVFSAAGDGPAFQIQEENDGTWNTYYLPGATITDKRTVTYGINDKYYLMTLG</sequence>
<keyword evidence="3" id="KW-1185">Reference proteome</keyword>
<evidence type="ECO:0000313" key="2">
    <source>
        <dbReference type="EMBL" id="CAE7169398.1"/>
    </source>
</evidence>
<feature type="compositionally biased region" description="Basic and acidic residues" evidence="1">
    <location>
        <begin position="1086"/>
        <end position="1101"/>
    </location>
</feature>
<organism evidence="2 3">
    <name type="scientific">Symbiodinium pilosum</name>
    <name type="common">Dinoflagellate</name>
    <dbReference type="NCBI Taxonomy" id="2952"/>
    <lineage>
        <taxon>Eukaryota</taxon>
        <taxon>Sar</taxon>
        <taxon>Alveolata</taxon>
        <taxon>Dinophyceae</taxon>
        <taxon>Suessiales</taxon>
        <taxon>Symbiodiniaceae</taxon>
        <taxon>Symbiodinium</taxon>
    </lineage>
</organism>
<proteinExistence type="predicted"/>
<gene>
    <name evidence="2" type="ORF">SPIL2461_LOCUS673</name>
</gene>
<protein>
    <recommendedName>
        <fullName evidence="4">Copia protein</fullName>
    </recommendedName>
</protein>
<evidence type="ECO:0000313" key="3">
    <source>
        <dbReference type="Proteomes" id="UP000649617"/>
    </source>
</evidence>
<evidence type="ECO:0008006" key="4">
    <source>
        <dbReference type="Google" id="ProtNLM"/>
    </source>
</evidence>
<reference evidence="2" key="1">
    <citation type="submission" date="2021-02" db="EMBL/GenBank/DDBJ databases">
        <authorList>
            <person name="Dougan E. K."/>
            <person name="Rhodes N."/>
            <person name="Thang M."/>
            <person name="Chan C."/>
        </authorList>
    </citation>
    <scope>NUCLEOTIDE SEQUENCE</scope>
</reference>
<feature type="region of interest" description="Disordered" evidence="1">
    <location>
        <begin position="1083"/>
        <end position="1115"/>
    </location>
</feature>
<feature type="region of interest" description="Disordered" evidence="1">
    <location>
        <begin position="161"/>
        <end position="203"/>
    </location>
</feature>
<dbReference type="EMBL" id="CAJNIZ010000558">
    <property type="protein sequence ID" value="CAE7169398.1"/>
    <property type="molecule type" value="Genomic_DNA"/>
</dbReference>
<accession>A0A812IQZ3</accession>